<accession>A0A644Z1C5</accession>
<evidence type="ECO:0000313" key="1">
    <source>
        <dbReference type="EMBL" id="MPM34098.1"/>
    </source>
</evidence>
<proteinExistence type="predicted"/>
<gene>
    <name evidence="1" type="ORF">SDC9_80679</name>
</gene>
<name>A0A644Z1C5_9ZZZZ</name>
<organism evidence="1">
    <name type="scientific">bioreactor metagenome</name>
    <dbReference type="NCBI Taxonomy" id="1076179"/>
    <lineage>
        <taxon>unclassified sequences</taxon>
        <taxon>metagenomes</taxon>
        <taxon>ecological metagenomes</taxon>
    </lineage>
</organism>
<sequence>MQKKITAEEYKQAFSQVVGLPIIDVFKAAGTELYFILQDKSGKKLTISIDGVWNYDSDNYLFMTEFKNDDETPLQLYKRIEIFVEQKLKNRIKNISEFRFSKAARTVSIVFNDQSIINILPNRFGLISISDHQKKEIVLAKQTGDCEISFFHETD</sequence>
<dbReference type="EMBL" id="VSSQ01006869">
    <property type="protein sequence ID" value="MPM34098.1"/>
    <property type="molecule type" value="Genomic_DNA"/>
</dbReference>
<protein>
    <submittedName>
        <fullName evidence="1">Uncharacterized protein</fullName>
    </submittedName>
</protein>
<reference evidence="1" key="1">
    <citation type="submission" date="2019-08" db="EMBL/GenBank/DDBJ databases">
        <authorList>
            <person name="Kucharzyk K."/>
            <person name="Murdoch R.W."/>
            <person name="Higgins S."/>
            <person name="Loffler F."/>
        </authorList>
    </citation>
    <scope>NUCLEOTIDE SEQUENCE</scope>
</reference>
<comment type="caution">
    <text evidence="1">The sequence shown here is derived from an EMBL/GenBank/DDBJ whole genome shotgun (WGS) entry which is preliminary data.</text>
</comment>
<dbReference type="AlphaFoldDB" id="A0A644Z1C5"/>